<dbReference type="RefSeq" id="WP_234750670.1">
    <property type="nucleotide sequence ID" value="NZ_BAAAWN010000001.1"/>
</dbReference>
<dbReference type="EMBL" id="JBHMBC010000009">
    <property type="protein sequence ID" value="MFB9819442.1"/>
    <property type="molecule type" value="Genomic_DNA"/>
</dbReference>
<reference evidence="2 3" key="1">
    <citation type="submission" date="2024-09" db="EMBL/GenBank/DDBJ databases">
        <authorList>
            <person name="Sun Q."/>
            <person name="Mori K."/>
        </authorList>
    </citation>
    <scope>NUCLEOTIDE SEQUENCE [LARGE SCALE GENOMIC DNA]</scope>
    <source>
        <strain evidence="2 3">JCM 1334</strain>
    </source>
</reference>
<name>A0ABV5XZR2_ARTRM</name>
<accession>A0ABV5XZR2</accession>
<sequence>MALDHAKVPGGDVPEQVAGSGDLDPFVAEFNLDTKRPAFSSFPWRKRVAHINQIEFRGESNATAGTNTFGVFVNSQGPNRPLTCGNTVPEVGLELHSEPWKQREVRKT</sequence>
<evidence type="ECO:0000313" key="3">
    <source>
        <dbReference type="Proteomes" id="UP001589702"/>
    </source>
</evidence>
<protein>
    <submittedName>
        <fullName evidence="2">Uncharacterized protein</fullName>
    </submittedName>
</protein>
<gene>
    <name evidence="2" type="ORF">ACFFP1_07995</name>
</gene>
<keyword evidence="3" id="KW-1185">Reference proteome</keyword>
<comment type="caution">
    <text evidence="2">The sequence shown here is derived from an EMBL/GenBank/DDBJ whole genome shotgun (WGS) entry which is preliminary data.</text>
</comment>
<organism evidence="2 3">
    <name type="scientific">Arthrobacter ramosus</name>
    <dbReference type="NCBI Taxonomy" id="1672"/>
    <lineage>
        <taxon>Bacteria</taxon>
        <taxon>Bacillati</taxon>
        <taxon>Actinomycetota</taxon>
        <taxon>Actinomycetes</taxon>
        <taxon>Micrococcales</taxon>
        <taxon>Micrococcaceae</taxon>
        <taxon>Arthrobacter</taxon>
    </lineage>
</organism>
<proteinExistence type="predicted"/>
<dbReference type="Proteomes" id="UP001589702">
    <property type="component" value="Unassembled WGS sequence"/>
</dbReference>
<evidence type="ECO:0000313" key="2">
    <source>
        <dbReference type="EMBL" id="MFB9819442.1"/>
    </source>
</evidence>
<feature type="region of interest" description="Disordered" evidence="1">
    <location>
        <begin position="1"/>
        <end position="20"/>
    </location>
</feature>
<evidence type="ECO:0000256" key="1">
    <source>
        <dbReference type="SAM" id="MobiDB-lite"/>
    </source>
</evidence>